<keyword evidence="3" id="KW-0245">EGF-like domain</keyword>
<keyword evidence="1" id="KW-0732">Signal</keyword>
<dbReference type="RefSeq" id="XP_013902754.1">
    <property type="nucleotide sequence ID" value="XM_014047300.1"/>
</dbReference>
<evidence type="ECO:0000256" key="3">
    <source>
        <dbReference type="PROSITE-ProRule" id="PRU00076"/>
    </source>
</evidence>
<keyword evidence="6" id="KW-1185">Reference proteome</keyword>
<organism evidence="5 6">
    <name type="scientific">Monoraphidium neglectum</name>
    <dbReference type="NCBI Taxonomy" id="145388"/>
    <lineage>
        <taxon>Eukaryota</taxon>
        <taxon>Viridiplantae</taxon>
        <taxon>Chlorophyta</taxon>
        <taxon>core chlorophytes</taxon>
        <taxon>Chlorophyceae</taxon>
        <taxon>CS clade</taxon>
        <taxon>Sphaeropleales</taxon>
        <taxon>Selenastraceae</taxon>
        <taxon>Monoraphidium</taxon>
    </lineage>
</organism>
<dbReference type="SMART" id="SM00181">
    <property type="entry name" value="EGF"/>
    <property type="match status" value="2"/>
</dbReference>
<evidence type="ECO:0000256" key="1">
    <source>
        <dbReference type="ARBA" id="ARBA00022729"/>
    </source>
</evidence>
<dbReference type="Gene3D" id="2.10.25.10">
    <property type="entry name" value="Laminin"/>
    <property type="match status" value="1"/>
</dbReference>
<gene>
    <name evidence="5" type="ORF">MNEG_4224</name>
</gene>
<dbReference type="KEGG" id="mng:MNEG_4224"/>
<proteinExistence type="predicted"/>
<evidence type="ECO:0000313" key="5">
    <source>
        <dbReference type="EMBL" id="KIZ03735.1"/>
    </source>
</evidence>
<feature type="disulfide bond" evidence="3">
    <location>
        <begin position="182"/>
        <end position="192"/>
    </location>
</feature>
<dbReference type="Proteomes" id="UP000054498">
    <property type="component" value="Unassembled WGS sequence"/>
</dbReference>
<accession>A0A0D2MLI7</accession>
<evidence type="ECO:0000313" key="6">
    <source>
        <dbReference type="Proteomes" id="UP000054498"/>
    </source>
</evidence>
<protein>
    <submittedName>
        <fullName evidence="5">Outer membrane adhesin like protein</fullName>
    </submittedName>
</protein>
<feature type="disulfide bond" evidence="3">
    <location>
        <begin position="409"/>
        <end position="419"/>
    </location>
</feature>
<keyword evidence="2 3" id="KW-1015">Disulfide bond</keyword>
<dbReference type="NCBIfam" id="NF012211">
    <property type="entry name" value="tand_rpt_95"/>
    <property type="match status" value="3"/>
</dbReference>
<dbReference type="InterPro" id="IPR050969">
    <property type="entry name" value="Dev_Signal_Modulators"/>
</dbReference>
<sequence length="1038" mass="103265">MQLVQQAGPGLLGVVPNPANSTLALVSVGPAVPAVGTLVVKPDGSFVYTSVLGFAGNFTVNVTYSNGVTNTTTPVTVSVTGPAPPAPVAVNNAFTCPIGAPCTVAGPGVLANGNSSSPGTVLTVVGSSTPSVGNLTLQPNGSFVYIPPTGFSGPVTFQYTVSDGYSLQNATGTVTLQVAAACSPPCANNGTCVATNTCNCTGTGFTGATCSTPVQPAASGGVITCPRDAVCTKAGPGLLGVVPNPANSTLTLLNVGPAVPAVGTLAVKPDGSFVFTSVLGFAGNITVNVTYSDGVNNTTAPVTISVTGAAPPAPVAGSNAFTCPIGAPCVVAAPGVLANSNSSTPGTVLKVVGSTAPSVGSLALQPNGSFVYNPPAGFSGPVTFQYTVSDGYSLQNATGTVTLQVGAVCSPPCANNGKCVATNTCNCTGTGFTGATCSTPLQPAPSGGAVTCPRDAVCTTGGPGLLGLVPNPNNRTLTLLNVGPTVPAVGSLSIRPDGSFVFTSVLGFAGNITVNVTYSDGSTTRTVPVTISVTGAAPPAPIAVNDAFTCPNDAPCTVPGSGVLANDNSSTPGTVLTVVGSSAPSVGNLALQPNGSLVFIPPTGFSGPVTFQYTISDGYSLRNASANVTLQVDSSSSPSDAGMEVNIRLVLSTADNLTVTAAACPGDVTKLTALADQFAVKLRGTEGVTSVTMMAVKCEFIDNNKVLVTFATNVASSSSSAVSSLLGNINSPRNVGAPQPALGLCASPLLGSLCRSTSFGSLKVVDGCATVNLQCTPATLAAKKCVVATGTVGGFIVVRNPTTRAATAFFEGDVQGADGEVVDTADTAAGGARRLLATVQPKNAVFQACCVSPKQREPPKGNAPTCKRINVGKKMNRLKRLSKCKCLNLREFVKAAMTTKVTAKSSAAHFVASYPFTAGLATQVCALKPTKKNPARCVTQTQNSGYATVSCLGPAGNGNGTNVLSVEFESARGFSVGRLNTVVATCSNSKFTTISSCNIANGNGVVVTNTPSGGVRLASAELDAGCLCKATGRRPVVM</sequence>
<dbReference type="EMBL" id="KK100793">
    <property type="protein sequence ID" value="KIZ03735.1"/>
    <property type="molecule type" value="Genomic_DNA"/>
</dbReference>
<dbReference type="InterPro" id="IPR000742">
    <property type="entry name" value="EGF"/>
</dbReference>
<dbReference type="PROSITE" id="PS50026">
    <property type="entry name" value="EGF_3"/>
    <property type="match status" value="2"/>
</dbReference>
<reference evidence="5 6" key="1">
    <citation type="journal article" date="2013" name="BMC Genomics">
        <title>Reconstruction of the lipid metabolism for the microalga Monoraphidium neglectum from its genome sequence reveals characteristics suitable for biofuel production.</title>
        <authorList>
            <person name="Bogen C."/>
            <person name="Al-Dilaimi A."/>
            <person name="Albersmeier A."/>
            <person name="Wichmann J."/>
            <person name="Grundmann M."/>
            <person name="Rupp O."/>
            <person name="Lauersen K.J."/>
            <person name="Blifernez-Klassen O."/>
            <person name="Kalinowski J."/>
            <person name="Goesmann A."/>
            <person name="Mussgnug J.H."/>
            <person name="Kruse O."/>
        </authorList>
    </citation>
    <scope>NUCLEOTIDE SEQUENCE [LARGE SCALE GENOMIC DNA]</scope>
    <source>
        <strain evidence="5 6">SAG 48.87</strain>
    </source>
</reference>
<feature type="non-terminal residue" evidence="5">
    <location>
        <position position="1038"/>
    </location>
</feature>
<comment type="caution">
    <text evidence="3">Lacks conserved residue(s) required for the propagation of feature annotation.</text>
</comment>
<dbReference type="AlphaFoldDB" id="A0A0D2MLI7"/>
<dbReference type="GeneID" id="25737102"/>
<evidence type="ECO:0000256" key="2">
    <source>
        <dbReference type="ARBA" id="ARBA00023157"/>
    </source>
</evidence>
<feature type="domain" description="EGF-like" evidence="4">
    <location>
        <begin position="178"/>
        <end position="211"/>
    </location>
</feature>
<dbReference type="Pfam" id="PF17963">
    <property type="entry name" value="Big_9"/>
    <property type="match status" value="3"/>
</dbReference>
<dbReference type="PANTHER" id="PTHR14949">
    <property type="entry name" value="EGF-LIKE-DOMAIN, MULTIPLE 7, 8"/>
    <property type="match status" value="1"/>
</dbReference>
<name>A0A0D2MLI7_9CHLO</name>
<feature type="domain" description="EGF-like" evidence="4">
    <location>
        <begin position="405"/>
        <end position="438"/>
    </location>
</feature>
<evidence type="ECO:0000259" key="4">
    <source>
        <dbReference type="PROSITE" id="PS50026"/>
    </source>
</evidence>
<dbReference type="Gene3D" id="2.60.40.3440">
    <property type="match status" value="3"/>
</dbReference>
<dbReference type="PANTHER" id="PTHR14949:SF56">
    <property type="entry name" value="EGF-LIKE-DOMAIN, MULTIPLE 7"/>
    <property type="match status" value="1"/>
</dbReference>